<keyword evidence="4" id="KW-1185">Reference proteome</keyword>
<dbReference type="PANTHER" id="PTHR46681:SF1">
    <property type="entry name" value="KINETOCHORE PROTEIN NDC80 HOMOLOG"/>
    <property type="match status" value="1"/>
</dbReference>
<evidence type="ECO:0000313" key="3">
    <source>
        <dbReference type="EMBL" id="OEL23774.1"/>
    </source>
</evidence>
<accession>A0A1E5VFG5</accession>
<evidence type="ECO:0000256" key="2">
    <source>
        <dbReference type="SAM" id="Phobius"/>
    </source>
</evidence>
<protein>
    <submittedName>
        <fullName evidence="3">Uncharacterized protein</fullName>
    </submittedName>
</protein>
<dbReference type="PANTHER" id="PTHR46681">
    <property type="entry name" value="KINETOCHORE PROTEIN NDC80 HOMOLOG"/>
    <property type="match status" value="1"/>
</dbReference>
<evidence type="ECO:0000256" key="1">
    <source>
        <dbReference type="SAM" id="Coils"/>
    </source>
</evidence>
<dbReference type="InterPro" id="IPR055307">
    <property type="entry name" value="NDC80_plants"/>
</dbReference>
<feature type="coiled-coil region" evidence="1">
    <location>
        <begin position="41"/>
        <end position="113"/>
    </location>
</feature>
<keyword evidence="2" id="KW-0472">Membrane</keyword>
<dbReference type="AlphaFoldDB" id="A0A1E5VFG5"/>
<keyword evidence="2" id="KW-0812">Transmembrane</keyword>
<evidence type="ECO:0000313" key="4">
    <source>
        <dbReference type="Proteomes" id="UP000095767"/>
    </source>
</evidence>
<dbReference type="STRING" id="888268.A0A1E5VFG5"/>
<feature type="transmembrane region" description="Helical" evidence="2">
    <location>
        <begin position="132"/>
        <end position="155"/>
    </location>
</feature>
<dbReference type="OrthoDB" id="687637at2759"/>
<comment type="caution">
    <text evidence="3">The sequence shown here is derived from an EMBL/GenBank/DDBJ whole genome shotgun (WGS) entry which is preliminary data.</text>
</comment>
<name>A0A1E5VFG5_9POAL</name>
<gene>
    <name evidence="3" type="ORF">BAE44_0015207</name>
</gene>
<proteinExistence type="predicted"/>
<dbReference type="Proteomes" id="UP000095767">
    <property type="component" value="Unassembled WGS sequence"/>
</dbReference>
<dbReference type="EMBL" id="LWDX02041664">
    <property type="protein sequence ID" value="OEL23774.1"/>
    <property type="molecule type" value="Genomic_DNA"/>
</dbReference>
<keyword evidence="1" id="KW-0175">Coiled coil</keyword>
<keyword evidence="2" id="KW-1133">Transmembrane helix</keyword>
<organism evidence="3 4">
    <name type="scientific">Dichanthelium oligosanthes</name>
    <dbReference type="NCBI Taxonomy" id="888268"/>
    <lineage>
        <taxon>Eukaryota</taxon>
        <taxon>Viridiplantae</taxon>
        <taxon>Streptophyta</taxon>
        <taxon>Embryophyta</taxon>
        <taxon>Tracheophyta</taxon>
        <taxon>Spermatophyta</taxon>
        <taxon>Magnoliopsida</taxon>
        <taxon>Liliopsida</taxon>
        <taxon>Poales</taxon>
        <taxon>Poaceae</taxon>
        <taxon>PACMAD clade</taxon>
        <taxon>Panicoideae</taxon>
        <taxon>Panicodae</taxon>
        <taxon>Paniceae</taxon>
        <taxon>Dichantheliinae</taxon>
        <taxon>Dichanthelium</taxon>
    </lineage>
</organism>
<reference evidence="3 4" key="1">
    <citation type="submission" date="2016-09" db="EMBL/GenBank/DDBJ databases">
        <title>The draft genome of Dichanthelium oligosanthes: A C3 panicoid grass species.</title>
        <authorList>
            <person name="Studer A.J."/>
            <person name="Schnable J.C."/>
            <person name="Brutnell T.P."/>
        </authorList>
    </citation>
    <scope>NUCLEOTIDE SEQUENCE [LARGE SCALE GENOMIC DNA]</scope>
    <source>
        <strain evidence="4">cv. Kellogg 1175</strain>
        <tissue evidence="3">Leaf</tissue>
    </source>
</reference>
<sequence length="357" mass="39823">MLYTTKGYCHFLSGDDDAIDALDEEYVSKARMNGEATVATIRSLEKEVLELEAEVNKLTSGPSRQETLEAEKETLTADVNKFEAVVKTWKTKIDEREEALVDLEKELEAKVLDARRTAADNQDLLKKVDAQAVNFTLVLFCCWHAPLFVLIAVLLKPGIDFQYKINSKGSSPAEVVGPGYKTVLKPALMAHAEENKRIAVANLGESVDLQKQLQGNAKSLDEERNNISSLQAQYDEMVAWLNALDREITSDDSRCTADTGRKKDELEKKSNMLSSVEKEADEFLKNSEKRLQDAILKDDEETQAAANELLQLVDSIAEHKEFMEATIAQRRKDLYEAADYIASLASIMSSPSPPNNN</sequence>